<dbReference type="InterPro" id="IPR008974">
    <property type="entry name" value="TRAF-like"/>
</dbReference>
<dbReference type="SUPFAM" id="SSF49599">
    <property type="entry name" value="TRAF domain-like"/>
    <property type="match status" value="2"/>
</dbReference>
<dbReference type="AlphaFoldDB" id="A0A8T0EGI8"/>
<dbReference type="PANTHER" id="PTHR24413">
    <property type="entry name" value="SPECKLE-TYPE POZ PROTEIN"/>
    <property type="match status" value="1"/>
</dbReference>
<gene>
    <name evidence="3" type="ORF">HNY73_019103</name>
</gene>
<keyword evidence="4" id="KW-1185">Reference proteome</keyword>
<protein>
    <submittedName>
        <fullName evidence="3">Protein maternal effect lethal 26 like protein</fullName>
    </submittedName>
</protein>
<dbReference type="PROSITE" id="PS50144">
    <property type="entry name" value="MATH"/>
    <property type="match status" value="1"/>
</dbReference>
<organism evidence="3 4">
    <name type="scientific">Argiope bruennichi</name>
    <name type="common">Wasp spider</name>
    <name type="synonym">Aranea bruennichi</name>
    <dbReference type="NCBI Taxonomy" id="94029"/>
    <lineage>
        <taxon>Eukaryota</taxon>
        <taxon>Metazoa</taxon>
        <taxon>Ecdysozoa</taxon>
        <taxon>Arthropoda</taxon>
        <taxon>Chelicerata</taxon>
        <taxon>Arachnida</taxon>
        <taxon>Araneae</taxon>
        <taxon>Araneomorphae</taxon>
        <taxon>Entelegynae</taxon>
        <taxon>Araneoidea</taxon>
        <taxon>Araneidae</taxon>
        <taxon>Argiope</taxon>
    </lineage>
</organism>
<dbReference type="OMA" id="YIPETIM"/>
<dbReference type="OrthoDB" id="6359943at2759"/>
<dbReference type="Gene3D" id="3.30.710.10">
    <property type="entry name" value="Potassium Channel Kv1.1, Chain A"/>
    <property type="match status" value="1"/>
</dbReference>
<sequence length="475" mass="55686">MPKQYASGFQIKWMITHFSIAMQKTEIMFRSPPIVVDVLGGVKWYLSLHLRDIEVAEYIGVYLTRDDDLVGIQVPIKFTIELQTADMSLRERRESLESVFERNTTWGFDRCIKRSFLLEHMNSTLLPDNNLLIYCKIERAGFTDYIPETIMNTNKLEFIWSIRPWSKFSYLCDVYSKVNFIRECKTSFCVFICTKDVSDQNMILKVTEEGPKRNFLICRMSILDTKGCEVLLRETRHQFSKESDTTFANLFPEEKIYNSYLKDDTLTLRCNLSVAATNIHQTKHASPDDQSKEEKVIQECFEHMYKHSILCDVKARAGSKIVICHKYVLCKRSLVLKNKLTRSEQISEGYVVIDFDDLDGNTLQQMIDFIYSDELSDLDYASSMKLFTAGHKYQIKCLEEKCSSYLRTFFSFQNIFDILIAAQKHKDRDLKRCAIIYINTYFSRICLTAEWEQFRTTKKKMAVKIYKLIQRSKGI</sequence>
<accession>A0A8T0EGI8</accession>
<dbReference type="InterPro" id="IPR002083">
    <property type="entry name" value="MATH/TRAF_dom"/>
</dbReference>
<dbReference type="SUPFAM" id="SSF54695">
    <property type="entry name" value="POZ domain"/>
    <property type="match status" value="1"/>
</dbReference>
<dbReference type="Gene3D" id="1.25.40.420">
    <property type="match status" value="1"/>
</dbReference>
<dbReference type="Proteomes" id="UP000807504">
    <property type="component" value="Unassembled WGS sequence"/>
</dbReference>
<reference evidence="3" key="2">
    <citation type="submission" date="2020-06" db="EMBL/GenBank/DDBJ databases">
        <authorList>
            <person name="Sheffer M."/>
        </authorList>
    </citation>
    <scope>NUCLEOTIDE SEQUENCE</scope>
</reference>
<feature type="domain" description="BTB" evidence="1">
    <location>
        <begin position="311"/>
        <end position="379"/>
    </location>
</feature>
<comment type="caution">
    <text evidence="3">The sequence shown here is derived from an EMBL/GenBank/DDBJ whole genome shotgun (WGS) entry which is preliminary data.</text>
</comment>
<dbReference type="InterPro" id="IPR000210">
    <property type="entry name" value="BTB/POZ_dom"/>
</dbReference>
<dbReference type="CDD" id="cd18186">
    <property type="entry name" value="BTB_POZ_ZBTB_KLHL-like"/>
    <property type="match status" value="1"/>
</dbReference>
<feature type="domain" description="MATH" evidence="2">
    <location>
        <begin position="8"/>
        <end position="137"/>
    </location>
</feature>
<dbReference type="Pfam" id="PF22486">
    <property type="entry name" value="MATH_2"/>
    <property type="match status" value="1"/>
</dbReference>
<dbReference type="InterPro" id="IPR011333">
    <property type="entry name" value="SKP1/BTB/POZ_sf"/>
</dbReference>
<name>A0A8T0EGI8_ARGBR</name>
<proteinExistence type="predicted"/>
<dbReference type="Pfam" id="PF00651">
    <property type="entry name" value="BTB"/>
    <property type="match status" value="1"/>
</dbReference>
<dbReference type="SMART" id="SM00225">
    <property type="entry name" value="BTB"/>
    <property type="match status" value="1"/>
</dbReference>
<dbReference type="Gene3D" id="2.60.210.10">
    <property type="entry name" value="Apoptosis, Tumor Necrosis Factor Receptor Associated Protein 2, Chain A"/>
    <property type="match status" value="2"/>
</dbReference>
<dbReference type="EMBL" id="JABXBU010002228">
    <property type="protein sequence ID" value="KAF8771723.1"/>
    <property type="molecule type" value="Genomic_DNA"/>
</dbReference>
<dbReference type="PROSITE" id="PS50097">
    <property type="entry name" value="BTB"/>
    <property type="match status" value="1"/>
</dbReference>
<evidence type="ECO:0000259" key="1">
    <source>
        <dbReference type="PROSITE" id="PS50097"/>
    </source>
</evidence>
<evidence type="ECO:0000313" key="3">
    <source>
        <dbReference type="EMBL" id="KAF8771723.1"/>
    </source>
</evidence>
<reference evidence="3" key="1">
    <citation type="journal article" date="2020" name="bioRxiv">
        <title>Chromosome-level reference genome of the European wasp spider Argiope bruennichi: a resource for studies on range expansion and evolutionary adaptation.</title>
        <authorList>
            <person name="Sheffer M.M."/>
            <person name="Hoppe A."/>
            <person name="Krehenwinkel H."/>
            <person name="Uhl G."/>
            <person name="Kuss A.W."/>
            <person name="Jensen L."/>
            <person name="Jensen C."/>
            <person name="Gillespie R.G."/>
            <person name="Hoff K.J."/>
            <person name="Prost S."/>
        </authorList>
    </citation>
    <scope>NUCLEOTIDE SEQUENCE</scope>
</reference>
<evidence type="ECO:0000313" key="4">
    <source>
        <dbReference type="Proteomes" id="UP000807504"/>
    </source>
</evidence>
<evidence type="ECO:0000259" key="2">
    <source>
        <dbReference type="PROSITE" id="PS50144"/>
    </source>
</evidence>
<dbReference type="GO" id="GO:0030163">
    <property type="term" value="P:protein catabolic process"/>
    <property type="evidence" value="ECO:0007669"/>
    <property type="project" value="UniProtKB-ARBA"/>
</dbReference>